<feature type="region of interest" description="Disordered" evidence="1">
    <location>
        <begin position="1"/>
        <end position="25"/>
    </location>
</feature>
<protein>
    <submittedName>
        <fullName evidence="2">Uncharacterized protein</fullName>
    </submittedName>
</protein>
<proteinExistence type="predicted"/>
<name>A0A4Y2VQF5_ARAVE</name>
<accession>A0A4Y2VQF5</accession>
<dbReference type="EMBL" id="BGPR01048982">
    <property type="protein sequence ID" value="GBO25977.1"/>
    <property type="molecule type" value="Genomic_DNA"/>
</dbReference>
<sequence length="89" mass="9895">MKTAISKGNQRSPGYFNTPVFGSSKSKDSGLFFTNFNTRIKPRISKSTFDHMKSVFSKENPEITGYFNNLLLLIQKSKDSGSLVNLTPG</sequence>
<evidence type="ECO:0000313" key="3">
    <source>
        <dbReference type="Proteomes" id="UP000499080"/>
    </source>
</evidence>
<organism evidence="2 3">
    <name type="scientific">Araneus ventricosus</name>
    <name type="common">Orbweaver spider</name>
    <name type="synonym">Epeira ventricosa</name>
    <dbReference type="NCBI Taxonomy" id="182803"/>
    <lineage>
        <taxon>Eukaryota</taxon>
        <taxon>Metazoa</taxon>
        <taxon>Ecdysozoa</taxon>
        <taxon>Arthropoda</taxon>
        <taxon>Chelicerata</taxon>
        <taxon>Arachnida</taxon>
        <taxon>Araneae</taxon>
        <taxon>Araneomorphae</taxon>
        <taxon>Entelegynae</taxon>
        <taxon>Araneoidea</taxon>
        <taxon>Araneidae</taxon>
        <taxon>Araneus</taxon>
    </lineage>
</organism>
<keyword evidence="3" id="KW-1185">Reference proteome</keyword>
<gene>
    <name evidence="2" type="ORF">AVEN_98612_1</name>
</gene>
<evidence type="ECO:0000313" key="2">
    <source>
        <dbReference type="EMBL" id="GBO25977.1"/>
    </source>
</evidence>
<reference evidence="2 3" key="1">
    <citation type="journal article" date="2019" name="Sci. Rep.">
        <title>Orb-weaving spider Araneus ventricosus genome elucidates the spidroin gene catalogue.</title>
        <authorList>
            <person name="Kono N."/>
            <person name="Nakamura H."/>
            <person name="Ohtoshi R."/>
            <person name="Moran D.A.P."/>
            <person name="Shinohara A."/>
            <person name="Yoshida Y."/>
            <person name="Fujiwara M."/>
            <person name="Mori M."/>
            <person name="Tomita M."/>
            <person name="Arakawa K."/>
        </authorList>
    </citation>
    <scope>NUCLEOTIDE SEQUENCE [LARGE SCALE GENOMIC DNA]</scope>
</reference>
<comment type="caution">
    <text evidence="2">The sequence shown here is derived from an EMBL/GenBank/DDBJ whole genome shotgun (WGS) entry which is preliminary data.</text>
</comment>
<feature type="compositionally biased region" description="Polar residues" evidence="1">
    <location>
        <begin position="1"/>
        <end position="12"/>
    </location>
</feature>
<dbReference type="AlphaFoldDB" id="A0A4Y2VQF5"/>
<evidence type="ECO:0000256" key="1">
    <source>
        <dbReference type="SAM" id="MobiDB-lite"/>
    </source>
</evidence>
<dbReference type="Proteomes" id="UP000499080">
    <property type="component" value="Unassembled WGS sequence"/>
</dbReference>